<dbReference type="EMBL" id="JANPWB010000006">
    <property type="protein sequence ID" value="KAJ1180537.1"/>
    <property type="molecule type" value="Genomic_DNA"/>
</dbReference>
<keyword evidence="3" id="KW-1185">Reference proteome</keyword>
<sequence>MNNVTQKTEHTCLAARRCSLQPAAFSRERRTASGSLEARLGSGGQGRSMPQGCVAERSGHRKALQSASPIGVARGHRQKRRVTCREVSVAPCGLLRWCFVAHGQREAAGCRIGTSG</sequence>
<organism evidence="2 3">
    <name type="scientific">Pleurodeles waltl</name>
    <name type="common">Iberian ribbed newt</name>
    <dbReference type="NCBI Taxonomy" id="8319"/>
    <lineage>
        <taxon>Eukaryota</taxon>
        <taxon>Metazoa</taxon>
        <taxon>Chordata</taxon>
        <taxon>Craniata</taxon>
        <taxon>Vertebrata</taxon>
        <taxon>Euteleostomi</taxon>
        <taxon>Amphibia</taxon>
        <taxon>Batrachia</taxon>
        <taxon>Caudata</taxon>
        <taxon>Salamandroidea</taxon>
        <taxon>Salamandridae</taxon>
        <taxon>Pleurodelinae</taxon>
        <taxon>Pleurodeles</taxon>
    </lineage>
</organism>
<dbReference type="Proteomes" id="UP001066276">
    <property type="component" value="Chromosome 3_2"/>
</dbReference>
<accession>A0AAV7TV56</accession>
<name>A0AAV7TV56_PLEWA</name>
<evidence type="ECO:0000313" key="2">
    <source>
        <dbReference type="EMBL" id="KAJ1180537.1"/>
    </source>
</evidence>
<reference evidence="2" key="1">
    <citation type="journal article" date="2022" name="bioRxiv">
        <title>Sequencing and chromosome-scale assembly of the giantPleurodeles waltlgenome.</title>
        <authorList>
            <person name="Brown T."/>
            <person name="Elewa A."/>
            <person name="Iarovenko S."/>
            <person name="Subramanian E."/>
            <person name="Araus A.J."/>
            <person name="Petzold A."/>
            <person name="Susuki M."/>
            <person name="Suzuki K.-i.T."/>
            <person name="Hayashi T."/>
            <person name="Toyoda A."/>
            <person name="Oliveira C."/>
            <person name="Osipova E."/>
            <person name="Leigh N.D."/>
            <person name="Simon A."/>
            <person name="Yun M.H."/>
        </authorList>
    </citation>
    <scope>NUCLEOTIDE SEQUENCE</scope>
    <source>
        <strain evidence="2">20211129_DDA</strain>
        <tissue evidence="2">Liver</tissue>
    </source>
</reference>
<comment type="caution">
    <text evidence="2">The sequence shown here is derived from an EMBL/GenBank/DDBJ whole genome shotgun (WGS) entry which is preliminary data.</text>
</comment>
<proteinExistence type="predicted"/>
<dbReference type="AlphaFoldDB" id="A0AAV7TV56"/>
<evidence type="ECO:0000313" key="3">
    <source>
        <dbReference type="Proteomes" id="UP001066276"/>
    </source>
</evidence>
<gene>
    <name evidence="2" type="ORF">NDU88_005758</name>
</gene>
<protein>
    <submittedName>
        <fullName evidence="2">Uncharacterized protein</fullName>
    </submittedName>
</protein>
<evidence type="ECO:0000256" key="1">
    <source>
        <dbReference type="SAM" id="MobiDB-lite"/>
    </source>
</evidence>
<feature type="region of interest" description="Disordered" evidence="1">
    <location>
        <begin position="26"/>
        <end position="53"/>
    </location>
</feature>